<organism evidence="2 4">
    <name type="scientific">Rotaria magnacalcarata</name>
    <dbReference type="NCBI Taxonomy" id="392030"/>
    <lineage>
        <taxon>Eukaryota</taxon>
        <taxon>Metazoa</taxon>
        <taxon>Spiralia</taxon>
        <taxon>Gnathifera</taxon>
        <taxon>Rotifera</taxon>
        <taxon>Eurotatoria</taxon>
        <taxon>Bdelloidea</taxon>
        <taxon>Philodinida</taxon>
        <taxon>Philodinidae</taxon>
        <taxon>Rotaria</taxon>
    </lineage>
</organism>
<dbReference type="EMBL" id="CAJOBF010001700">
    <property type="protein sequence ID" value="CAF3976056.1"/>
    <property type="molecule type" value="Genomic_DNA"/>
</dbReference>
<dbReference type="PANTHER" id="PTHR11567">
    <property type="entry name" value="ACID PHOSPHATASE-RELATED"/>
    <property type="match status" value="1"/>
</dbReference>
<dbReference type="InterPro" id="IPR050645">
    <property type="entry name" value="Histidine_acid_phosphatase"/>
</dbReference>
<feature type="region of interest" description="Disordered" evidence="1">
    <location>
        <begin position="248"/>
        <end position="298"/>
    </location>
</feature>
<sequence>MARIADLPTVGDVSDLNSEFDNNETDEKKRKRNDLCEKVTFRQTTGLAQKDDRIQNSNRERFRSQFMAMNAFERHKRLINDYVRYYSKEKSFDAVFKRDTTNDKTDIDIIRSEHRFLWDDEEDGPEETWEKRLAKKYYDKLFKEYCICDLSHWQEKKIAMRWRIDREIVSGKGNVGDLFYRTQNCSESQFICGEKRCDEKEHLRSWEVLFGYVEHGKKRDALVKLRLCPSCTKKLHFGHKVKEIVPKEKESEPEVTEIDESASVQKKSRLDTDDDTTTIPDDGKMWSQPLAEARETTREDEFEEYLQTLFF</sequence>
<dbReference type="AlphaFoldDB" id="A0A816ARP2"/>
<dbReference type="Pfam" id="PF09725">
    <property type="entry name" value="Fra10Ac1"/>
    <property type="match status" value="1"/>
</dbReference>
<dbReference type="GO" id="GO:0016791">
    <property type="term" value="F:phosphatase activity"/>
    <property type="evidence" value="ECO:0007669"/>
    <property type="project" value="TreeGrafter"/>
</dbReference>
<evidence type="ECO:0008006" key="5">
    <source>
        <dbReference type="Google" id="ProtNLM"/>
    </source>
</evidence>
<dbReference type="Proteomes" id="UP000663855">
    <property type="component" value="Unassembled WGS sequence"/>
</dbReference>
<evidence type="ECO:0000256" key="1">
    <source>
        <dbReference type="SAM" id="MobiDB-lite"/>
    </source>
</evidence>
<proteinExistence type="predicted"/>
<reference evidence="2" key="1">
    <citation type="submission" date="2021-02" db="EMBL/GenBank/DDBJ databases">
        <authorList>
            <person name="Nowell W R."/>
        </authorList>
    </citation>
    <scope>NUCLEOTIDE SEQUENCE</scope>
</reference>
<dbReference type="PANTHER" id="PTHR11567:SF25">
    <property type="entry name" value="PROTEIN FRA10AC1"/>
    <property type="match status" value="1"/>
</dbReference>
<evidence type="ECO:0000313" key="3">
    <source>
        <dbReference type="EMBL" id="CAF3976056.1"/>
    </source>
</evidence>
<dbReference type="Proteomes" id="UP000663842">
    <property type="component" value="Unassembled WGS sequence"/>
</dbReference>
<comment type="caution">
    <text evidence="2">The sequence shown here is derived from an EMBL/GenBank/DDBJ whole genome shotgun (WGS) entry which is preliminary data.</text>
</comment>
<accession>A0A816ARP2</accession>
<protein>
    <recommendedName>
        <fullName evidence="5">Protein FRA10AC1</fullName>
    </recommendedName>
</protein>
<name>A0A816ARP2_9BILA</name>
<dbReference type="EMBL" id="CAJNOV010017177">
    <property type="protein sequence ID" value="CAF1601024.1"/>
    <property type="molecule type" value="Genomic_DNA"/>
</dbReference>
<evidence type="ECO:0000313" key="2">
    <source>
        <dbReference type="EMBL" id="CAF1601024.1"/>
    </source>
</evidence>
<gene>
    <name evidence="2" type="ORF">CJN711_LOCUS35191</name>
    <name evidence="3" type="ORF">UXM345_LOCUS14766</name>
</gene>
<dbReference type="InterPro" id="IPR019129">
    <property type="entry name" value="Folate-sensitive_fs_Fra10Ac1"/>
</dbReference>
<evidence type="ECO:0000313" key="4">
    <source>
        <dbReference type="Proteomes" id="UP000663855"/>
    </source>
</evidence>